<keyword evidence="1" id="KW-1133">Transmembrane helix</keyword>
<feature type="domain" description="NERD" evidence="2">
    <location>
        <begin position="164"/>
        <end position="276"/>
    </location>
</feature>
<reference evidence="3 4" key="1">
    <citation type="submission" date="2016-10" db="EMBL/GenBank/DDBJ databases">
        <title>Comparative genomics between deep and shallow subseafloor isolates.</title>
        <authorList>
            <person name="Ishii S."/>
            <person name="Miller J.R."/>
            <person name="Sutton G."/>
            <person name="Suzuki S."/>
            <person name="Methe B."/>
            <person name="Inagaki F."/>
            <person name="Imachi H."/>
        </authorList>
    </citation>
    <scope>NUCLEOTIDE SEQUENCE [LARGE SCALE GENOMIC DNA]</scope>
    <source>
        <strain evidence="3 4">MO-MB1</strain>
    </source>
</reference>
<evidence type="ECO:0000313" key="4">
    <source>
        <dbReference type="Proteomes" id="UP000232806"/>
    </source>
</evidence>
<dbReference type="Proteomes" id="UP000232806">
    <property type="component" value="Chromosome"/>
</dbReference>
<feature type="transmembrane region" description="Helical" evidence="1">
    <location>
        <begin position="110"/>
        <end position="127"/>
    </location>
</feature>
<dbReference type="PROSITE" id="PS50965">
    <property type="entry name" value="NERD"/>
    <property type="match status" value="1"/>
</dbReference>
<keyword evidence="1" id="KW-0812">Transmembrane</keyword>
<evidence type="ECO:0000313" key="3">
    <source>
        <dbReference type="EMBL" id="AUB56336.1"/>
    </source>
</evidence>
<feature type="transmembrane region" description="Helical" evidence="1">
    <location>
        <begin position="133"/>
        <end position="152"/>
    </location>
</feature>
<sequence length="331" mass="37558">MSYLVCYKCDVYYEVETEEELQELTHCECGEKLIFFENLEDSYTDVDPESLYEALEEADGAYIDLEEVHSEHKEPENVGNQHVRETISNGTTFTEKKASQYQKSHQNGELLTYAGVILFLISLFAIFLTLNIFYVLLTLAGVLLGVYGNSLTTQSKKDGYSWEKGLEGEKMVADYLNTLPKDYFVYNDVKIPGKGGNIDHIVIGPTGVYVIETKNYSGKYRIKGDQWLYYKNDSPMVIKNNPGTQVRKNTQDLVNFLNEKGISTNGSWITGLVAFICPDFRVLETPTNYKVLIPKTVPEYIMNGRKENNMDLLGRAALELEPCCVELSLAR</sequence>
<dbReference type="AlphaFoldDB" id="A0A2H4VE22"/>
<accession>A0A2H4VE22</accession>
<dbReference type="RefSeq" id="WP_100906316.1">
    <property type="nucleotide sequence ID" value="NZ_CP017766.1"/>
</dbReference>
<protein>
    <submittedName>
        <fullName evidence="3">Nuclease</fullName>
    </submittedName>
</protein>
<dbReference type="InterPro" id="IPR011528">
    <property type="entry name" value="NERD"/>
</dbReference>
<organism evidence="3 4">
    <name type="scientific">Methanobacterium subterraneum</name>
    <dbReference type="NCBI Taxonomy" id="59277"/>
    <lineage>
        <taxon>Archaea</taxon>
        <taxon>Methanobacteriati</taxon>
        <taxon>Methanobacteriota</taxon>
        <taxon>Methanomada group</taxon>
        <taxon>Methanobacteria</taxon>
        <taxon>Methanobacteriales</taxon>
        <taxon>Methanobacteriaceae</taxon>
        <taxon>Methanobacterium</taxon>
    </lineage>
</organism>
<dbReference type="OrthoDB" id="101755at2157"/>
<keyword evidence="1" id="KW-0472">Membrane</keyword>
<dbReference type="EMBL" id="CP017766">
    <property type="protein sequence ID" value="AUB56336.1"/>
    <property type="molecule type" value="Genomic_DNA"/>
</dbReference>
<evidence type="ECO:0000259" key="2">
    <source>
        <dbReference type="PROSITE" id="PS50965"/>
    </source>
</evidence>
<name>A0A2H4VE22_9EURY</name>
<gene>
    <name evidence="3" type="ORF">BK007_10135</name>
</gene>
<proteinExistence type="predicted"/>
<dbReference type="Pfam" id="PF08378">
    <property type="entry name" value="NERD"/>
    <property type="match status" value="1"/>
</dbReference>
<evidence type="ECO:0000256" key="1">
    <source>
        <dbReference type="SAM" id="Phobius"/>
    </source>
</evidence>
<dbReference type="GeneID" id="35121965"/>